<dbReference type="InterPro" id="IPR027843">
    <property type="entry name" value="DUF4440"/>
</dbReference>
<comment type="caution">
    <text evidence="3">The sequence shown here is derived from an EMBL/GenBank/DDBJ whole genome shotgun (WGS) entry which is preliminary data.</text>
</comment>
<evidence type="ECO:0000313" key="4">
    <source>
        <dbReference type="Proteomes" id="UP001161325"/>
    </source>
</evidence>
<protein>
    <recommendedName>
        <fullName evidence="2">DUF4440 domain-containing protein</fullName>
    </recommendedName>
</protein>
<dbReference type="Gene3D" id="3.10.450.50">
    <property type="match status" value="1"/>
</dbReference>
<reference evidence="3" key="1">
    <citation type="submission" date="2022-08" db="EMBL/GenBank/DDBJ databases">
        <title>Draft genome sequencing of Roseisolibacter agri AW1220.</title>
        <authorList>
            <person name="Tobiishi Y."/>
            <person name="Tonouchi A."/>
        </authorList>
    </citation>
    <scope>NUCLEOTIDE SEQUENCE</scope>
    <source>
        <strain evidence="3">AW1220</strain>
    </source>
</reference>
<gene>
    <name evidence="3" type="ORF">rosag_11760</name>
</gene>
<feature type="chain" id="PRO_5041213633" description="DUF4440 domain-containing protein" evidence="1">
    <location>
        <begin position="31"/>
        <end position="176"/>
    </location>
</feature>
<dbReference type="InterPro" id="IPR032710">
    <property type="entry name" value="NTF2-like_dom_sf"/>
</dbReference>
<proteinExistence type="predicted"/>
<feature type="signal peptide" evidence="1">
    <location>
        <begin position="1"/>
        <end position="30"/>
    </location>
</feature>
<dbReference type="Proteomes" id="UP001161325">
    <property type="component" value="Unassembled WGS sequence"/>
</dbReference>
<sequence length="176" mass="19102">MTPSSPPTAPIVRPLARLLLAALLGGCASAATRRTPADDAADRAALLRLHAEQRTAHLERRAALIVGSQADTMLSVSNGRVSTATRERTRASFQSYFDASTFQAWDDVAPPRIRISPDGRMAYVIVEKRVHVTSASPTGGAPVVERLRYAWLSVYEKQGGEWRMTAIASTERPDST</sequence>
<dbReference type="SUPFAM" id="SSF54427">
    <property type="entry name" value="NTF2-like"/>
    <property type="match status" value="1"/>
</dbReference>
<keyword evidence="1" id="KW-0732">Signal</keyword>
<dbReference type="EMBL" id="BRXS01000002">
    <property type="protein sequence ID" value="GLC24663.1"/>
    <property type="molecule type" value="Genomic_DNA"/>
</dbReference>
<evidence type="ECO:0000256" key="1">
    <source>
        <dbReference type="SAM" id="SignalP"/>
    </source>
</evidence>
<dbReference type="AlphaFoldDB" id="A0AA37QDG1"/>
<organism evidence="3 4">
    <name type="scientific">Roseisolibacter agri</name>
    <dbReference type="NCBI Taxonomy" id="2014610"/>
    <lineage>
        <taxon>Bacteria</taxon>
        <taxon>Pseudomonadati</taxon>
        <taxon>Gemmatimonadota</taxon>
        <taxon>Gemmatimonadia</taxon>
        <taxon>Gemmatimonadales</taxon>
        <taxon>Gemmatimonadaceae</taxon>
        <taxon>Roseisolibacter</taxon>
    </lineage>
</organism>
<keyword evidence="4" id="KW-1185">Reference proteome</keyword>
<dbReference type="Pfam" id="PF14534">
    <property type="entry name" value="DUF4440"/>
    <property type="match status" value="1"/>
</dbReference>
<evidence type="ECO:0000313" key="3">
    <source>
        <dbReference type="EMBL" id="GLC24663.1"/>
    </source>
</evidence>
<name>A0AA37QDG1_9BACT</name>
<feature type="domain" description="DUF4440" evidence="2">
    <location>
        <begin position="50"/>
        <end position="164"/>
    </location>
</feature>
<evidence type="ECO:0000259" key="2">
    <source>
        <dbReference type="Pfam" id="PF14534"/>
    </source>
</evidence>
<accession>A0AA37QDG1</accession>